<dbReference type="EMBL" id="JBAMMX010000025">
    <property type="protein sequence ID" value="KAK6915107.1"/>
    <property type="molecule type" value="Genomic_DNA"/>
</dbReference>
<dbReference type="Pfam" id="PF13041">
    <property type="entry name" value="PPR_2"/>
    <property type="match status" value="2"/>
</dbReference>
<dbReference type="PANTHER" id="PTHR47938:SF46">
    <property type="entry name" value="PENTACOTRIPEPTIDE-REPEAT REGION OF PRORP DOMAIN-CONTAINING PROTEIN"/>
    <property type="match status" value="1"/>
</dbReference>
<feature type="repeat" description="PPR" evidence="3">
    <location>
        <begin position="234"/>
        <end position="268"/>
    </location>
</feature>
<dbReference type="PROSITE" id="PS51375">
    <property type="entry name" value="PPR"/>
    <property type="match status" value="6"/>
</dbReference>
<dbReference type="AlphaFoldDB" id="A0AAN8YW64"/>
<dbReference type="GO" id="GO:0003729">
    <property type="term" value="F:mRNA binding"/>
    <property type="evidence" value="ECO:0007669"/>
    <property type="project" value="TreeGrafter"/>
</dbReference>
<evidence type="ECO:0000256" key="3">
    <source>
        <dbReference type="PROSITE-ProRule" id="PRU00708"/>
    </source>
</evidence>
<evidence type="ECO:0000313" key="5">
    <source>
        <dbReference type="Proteomes" id="UP001370490"/>
    </source>
</evidence>
<feature type="repeat" description="PPR" evidence="3">
    <location>
        <begin position="406"/>
        <end position="440"/>
    </location>
</feature>
<evidence type="ECO:0000256" key="2">
    <source>
        <dbReference type="ARBA" id="ARBA00022737"/>
    </source>
</evidence>
<feature type="repeat" description="PPR" evidence="3">
    <location>
        <begin position="199"/>
        <end position="233"/>
    </location>
</feature>
<gene>
    <name evidence="4" type="ORF">RJ641_020224</name>
</gene>
<keyword evidence="2" id="KW-0677">Repeat</keyword>
<evidence type="ECO:0000256" key="1">
    <source>
        <dbReference type="ARBA" id="ARBA00007626"/>
    </source>
</evidence>
<organism evidence="4 5">
    <name type="scientific">Dillenia turbinata</name>
    <dbReference type="NCBI Taxonomy" id="194707"/>
    <lineage>
        <taxon>Eukaryota</taxon>
        <taxon>Viridiplantae</taxon>
        <taxon>Streptophyta</taxon>
        <taxon>Embryophyta</taxon>
        <taxon>Tracheophyta</taxon>
        <taxon>Spermatophyta</taxon>
        <taxon>Magnoliopsida</taxon>
        <taxon>eudicotyledons</taxon>
        <taxon>Gunneridae</taxon>
        <taxon>Pentapetalae</taxon>
        <taxon>Dilleniales</taxon>
        <taxon>Dilleniaceae</taxon>
        <taxon>Dillenia</taxon>
    </lineage>
</organism>
<dbReference type="NCBIfam" id="TIGR00756">
    <property type="entry name" value="PPR"/>
    <property type="match status" value="6"/>
</dbReference>
<dbReference type="Proteomes" id="UP001370490">
    <property type="component" value="Unassembled WGS sequence"/>
</dbReference>
<protein>
    <submittedName>
        <fullName evidence="4">Pentatricopeptide repeat</fullName>
    </submittedName>
</protein>
<feature type="repeat" description="PPR" evidence="3">
    <location>
        <begin position="304"/>
        <end position="338"/>
    </location>
</feature>
<dbReference type="PANTHER" id="PTHR47938">
    <property type="entry name" value="RESPIRATORY COMPLEX I CHAPERONE (CIA84), PUTATIVE (AFU_ORTHOLOGUE AFUA_2G06020)-RELATED"/>
    <property type="match status" value="1"/>
</dbReference>
<reference evidence="4 5" key="1">
    <citation type="submission" date="2023-12" db="EMBL/GenBank/DDBJ databases">
        <title>A high-quality genome assembly for Dillenia turbinata (Dilleniales).</title>
        <authorList>
            <person name="Chanderbali A."/>
        </authorList>
    </citation>
    <scope>NUCLEOTIDE SEQUENCE [LARGE SCALE GENOMIC DNA]</scope>
    <source>
        <strain evidence="4">LSX21</strain>
        <tissue evidence="4">Leaf</tissue>
    </source>
</reference>
<feature type="repeat" description="PPR" evidence="3">
    <location>
        <begin position="269"/>
        <end position="303"/>
    </location>
</feature>
<comment type="caution">
    <text evidence="4">The sequence shown here is derived from an EMBL/GenBank/DDBJ whole genome shotgun (WGS) entry which is preliminary data.</text>
</comment>
<dbReference type="Gene3D" id="1.25.40.10">
    <property type="entry name" value="Tetratricopeptide repeat domain"/>
    <property type="match status" value="4"/>
</dbReference>
<dbReference type="Pfam" id="PF01535">
    <property type="entry name" value="PPR"/>
    <property type="match status" value="1"/>
</dbReference>
<keyword evidence="5" id="KW-1185">Reference proteome</keyword>
<proteinExistence type="inferred from homology"/>
<dbReference type="InterPro" id="IPR002885">
    <property type="entry name" value="PPR_rpt"/>
</dbReference>
<evidence type="ECO:0000313" key="4">
    <source>
        <dbReference type="EMBL" id="KAK6915107.1"/>
    </source>
</evidence>
<dbReference type="InterPro" id="IPR011990">
    <property type="entry name" value="TPR-like_helical_dom_sf"/>
</dbReference>
<accession>A0AAN8YW64</accession>
<feature type="repeat" description="PPR" evidence="3">
    <location>
        <begin position="371"/>
        <end position="405"/>
    </location>
</feature>
<dbReference type="Pfam" id="PF13812">
    <property type="entry name" value="PPR_3"/>
    <property type="match status" value="1"/>
</dbReference>
<name>A0AAN8YW64_9MAGN</name>
<sequence>MLSSTIYGLRSNSLLTLAQFCLSFHTLPQIGKPSFESPKPKFPKDEFKSNSPKSCNPSNVTVLETLSYYRNDWKNALEFFNWVQRECGFEHTTDTYNQMIDVLGKYFEFNTISDLIKQMARNPLCYPNHTTFRIVFKRYISAHCVQDALNLYNGLDEFNLKDETSFCNLIDALCDYKHVIEAEELCFGKNPIMGNANYGTKVYNMILRGWFRLGWWSKCREFWEEMSRRGVRRDLHSYTIYMDIMCKSGKPWKVVKLCKEMKKEGIQLDVVAYNTVLNAVGRLEGVDFAMRVYREMIEFRCAPNVVTYNTLIKLLCQGGRVKEAYKLLDQMSKKGCAPNVITYHCFFGCLVKPKEILRLFEGMIGSGVRPQMDTYVMLIRKFGRWGFLRPVFVVWRKMEELGCSPDEFAYNALIDALVDKGMIDLARKYDEEMLAKGLSAKRRVELETNS</sequence>
<comment type="similarity">
    <text evidence="1">Belongs to the PPR family. P subfamily.</text>
</comment>